<feature type="region of interest" description="Disordered" evidence="1">
    <location>
        <begin position="217"/>
        <end position="287"/>
    </location>
</feature>
<dbReference type="KEGG" id="acan:ACA1_038400"/>
<protein>
    <submittedName>
        <fullName evidence="2">Uncharacterized protein</fullName>
    </submittedName>
</protein>
<dbReference type="RefSeq" id="XP_004335668.1">
    <property type="nucleotide sequence ID" value="XM_004335620.1"/>
</dbReference>
<evidence type="ECO:0000256" key="1">
    <source>
        <dbReference type="SAM" id="MobiDB-lite"/>
    </source>
</evidence>
<feature type="compositionally biased region" description="Pro residues" evidence="1">
    <location>
        <begin position="309"/>
        <end position="328"/>
    </location>
</feature>
<reference evidence="2 3" key="1">
    <citation type="journal article" date="2013" name="Genome Biol.">
        <title>Genome of Acanthamoeba castellanii highlights extensive lateral gene transfer and early evolution of tyrosine kinase signaling.</title>
        <authorList>
            <person name="Clarke M."/>
            <person name="Lohan A.J."/>
            <person name="Liu B."/>
            <person name="Lagkouvardos I."/>
            <person name="Roy S."/>
            <person name="Zafar N."/>
            <person name="Bertelli C."/>
            <person name="Schilde C."/>
            <person name="Kianianmomeni A."/>
            <person name="Burglin T.R."/>
            <person name="Frech C."/>
            <person name="Turcotte B."/>
            <person name="Kopec K.O."/>
            <person name="Synnott J.M."/>
            <person name="Choo C."/>
            <person name="Paponov I."/>
            <person name="Finkler A."/>
            <person name="Soon Heng Tan C."/>
            <person name="Hutchins A.P."/>
            <person name="Weinmeier T."/>
            <person name="Rattei T."/>
            <person name="Chu J.S."/>
            <person name="Gimenez G."/>
            <person name="Irimia M."/>
            <person name="Rigden D.J."/>
            <person name="Fitzpatrick D.A."/>
            <person name="Lorenzo-Morales J."/>
            <person name="Bateman A."/>
            <person name="Chiu C.H."/>
            <person name="Tang P."/>
            <person name="Hegemann P."/>
            <person name="Fromm H."/>
            <person name="Raoult D."/>
            <person name="Greub G."/>
            <person name="Miranda-Saavedra D."/>
            <person name="Chen N."/>
            <person name="Nash P."/>
            <person name="Ginger M.L."/>
            <person name="Horn M."/>
            <person name="Schaap P."/>
            <person name="Caler L."/>
            <person name="Loftus B."/>
        </authorList>
    </citation>
    <scope>NUCLEOTIDE SEQUENCE [LARGE SCALE GENOMIC DNA]</scope>
    <source>
        <strain evidence="2 3">Neff</strain>
    </source>
</reference>
<feature type="region of interest" description="Disordered" evidence="1">
    <location>
        <begin position="300"/>
        <end position="331"/>
    </location>
</feature>
<dbReference type="SUPFAM" id="SSF49417">
    <property type="entry name" value="p53-like transcription factors"/>
    <property type="match status" value="1"/>
</dbReference>
<name>L8GKS1_ACACF</name>
<feature type="compositionally biased region" description="Low complexity" evidence="1">
    <location>
        <begin position="274"/>
        <end position="285"/>
    </location>
</feature>
<feature type="compositionally biased region" description="Low complexity" evidence="1">
    <location>
        <begin position="217"/>
        <end position="229"/>
    </location>
</feature>
<dbReference type="Proteomes" id="UP000011083">
    <property type="component" value="Unassembled WGS sequence"/>
</dbReference>
<dbReference type="VEuPathDB" id="AmoebaDB:ACA1_038400"/>
<dbReference type="AlphaFoldDB" id="L8GKS1"/>
<dbReference type="GeneID" id="14914188"/>
<dbReference type="EMBL" id="KB008087">
    <property type="protein sequence ID" value="ELR13655.1"/>
    <property type="molecule type" value="Genomic_DNA"/>
</dbReference>
<evidence type="ECO:0000313" key="2">
    <source>
        <dbReference type="EMBL" id="ELR13655.1"/>
    </source>
</evidence>
<feature type="region of interest" description="Disordered" evidence="1">
    <location>
        <begin position="696"/>
        <end position="721"/>
    </location>
</feature>
<proteinExistence type="predicted"/>
<dbReference type="GO" id="GO:0003700">
    <property type="term" value="F:DNA-binding transcription factor activity"/>
    <property type="evidence" value="ECO:0007669"/>
    <property type="project" value="InterPro"/>
</dbReference>
<organism evidence="2 3">
    <name type="scientific">Acanthamoeba castellanii (strain ATCC 30010 / Neff)</name>
    <dbReference type="NCBI Taxonomy" id="1257118"/>
    <lineage>
        <taxon>Eukaryota</taxon>
        <taxon>Amoebozoa</taxon>
        <taxon>Discosea</taxon>
        <taxon>Longamoebia</taxon>
        <taxon>Centramoebida</taxon>
        <taxon>Acanthamoebidae</taxon>
        <taxon>Acanthamoeba</taxon>
    </lineage>
</organism>
<evidence type="ECO:0000313" key="3">
    <source>
        <dbReference type="Proteomes" id="UP000011083"/>
    </source>
</evidence>
<sequence length="721" mass="78962">MDWDTVKEEEEAEGLDLDTFDFGSVLDGTSSLHGSDFEIPIRSGLDDMMSTSDHIAQLQQQQLQQQQQQRNLQSQMAFIEDALATHPFFANSQQQLHNPYQHQPQFQLPPITSPAPTPSALSGSSLHFPLPEIQISEFPSERPSVGSASQSPYFGSFSSSPTGSSLTSFFATTLSGSGELPTVVQRSSPTSSGYTSPLSLSGQMHAFSMSVASGTLASSGSAVSGSGPVAVPPPSSSSASNNKRKKPLKKKQASLPNILPAPTAPATTSGGGPLSLSTSPTSSSSFPQIMSIHLSPITSLPSSPNAQPYSPPGHSPPSSPRSSPPPPFAAGATWVADIKPSVTLPGLGQGPKIMHPTHRSLFLPFSKVLYDEVIFSAAKTPTKVTLMCTPTGSNLPQPVVVQPTQISIHDDSNDQRLTPTCTIIECHFPFPTVMKTCVGGVKVANVQFRLFHAPPAPSAPVLLDAFYKDGEMRHLPMVAYPHTKAKIQCWAIIIWYADKGPEYEQLTWAELAKRFAYFYTRQLNETMHPQSLRFLGEKLGVPNAGKESSKDEIVTFETYMQTRVGHWLYNAVQAIKSYHDLWKNYSLRMFLTHKDAVILLKQMGAKPGDFLFRIPSQLAEEDTKAFKTRSPSSTLVFTYVQKVDDELKFAKVDVNDKVREDPKFVHQKKELVNVLCLNEKGEMILRHKMDCAFNEKQKRKEHVGKSSVKSSGDDGDEYETY</sequence>
<keyword evidence="3" id="KW-1185">Reference proteome</keyword>
<feature type="compositionally biased region" description="Basic residues" evidence="1">
    <location>
        <begin position="242"/>
        <end position="252"/>
    </location>
</feature>
<accession>L8GKS1</accession>
<gene>
    <name evidence="2" type="ORF">ACA1_038400</name>
</gene>
<dbReference type="InterPro" id="IPR008967">
    <property type="entry name" value="p53-like_TF_DNA-bd_sf"/>
</dbReference>
<feature type="region of interest" description="Disordered" evidence="1">
    <location>
        <begin position="103"/>
        <end position="126"/>
    </location>
</feature>